<keyword evidence="1" id="KW-0472">Membrane</keyword>
<dbReference type="InterPro" id="IPR029045">
    <property type="entry name" value="ClpP/crotonase-like_dom_sf"/>
</dbReference>
<name>A0ABS8YA26_9BACL</name>
<proteinExistence type="predicted"/>
<dbReference type="RefSeq" id="WP_233695512.1">
    <property type="nucleotide sequence ID" value="NZ_JAJNBZ010000001.1"/>
</dbReference>
<keyword evidence="1" id="KW-1133">Transmembrane helix</keyword>
<comment type="caution">
    <text evidence="3">The sequence shown here is derived from an EMBL/GenBank/DDBJ whole genome shotgun (WGS) entry which is preliminary data.</text>
</comment>
<protein>
    <submittedName>
        <fullName evidence="3">S41 family peptidase</fullName>
    </submittedName>
</protein>
<keyword evidence="1" id="KW-0812">Transmembrane</keyword>
<dbReference type="InterPro" id="IPR005151">
    <property type="entry name" value="Tail-specific_protease"/>
</dbReference>
<gene>
    <name evidence="3" type="ORF">LQV63_02525</name>
</gene>
<evidence type="ECO:0000313" key="4">
    <source>
        <dbReference type="Proteomes" id="UP001199916"/>
    </source>
</evidence>
<dbReference type="EMBL" id="JAJNBZ010000001">
    <property type="protein sequence ID" value="MCE5168197.1"/>
    <property type="molecule type" value="Genomic_DNA"/>
</dbReference>
<dbReference type="Pfam" id="PF03572">
    <property type="entry name" value="Peptidase_S41"/>
    <property type="match status" value="1"/>
</dbReference>
<dbReference type="Gene3D" id="3.90.226.10">
    <property type="entry name" value="2-enoyl-CoA Hydratase, Chain A, domain 1"/>
    <property type="match status" value="1"/>
</dbReference>
<evidence type="ECO:0000313" key="3">
    <source>
        <dbReference type="EMBL" id="MCE5168197.1"/>
    </source>
</evidence>
<dbReference type="Proteomes" id="UP001199916">
    <property type="component" value="Unassembled WGS sequence"/>
</dbReference>
<dbReference type="SUPFAM" id="SSF52096">
    <property type="entry name" value="ClpP/crotonase"/>
    <property type="match status" value="1"/>
</dbReference>
<evidence type="ECO:0000256" key="1">
    <source>
        <dbReference type="SAM" id="Phobius"/>
    </source>
</evidence>
<organism evidence="3 4">
    <name type="scientific">Paenibacillus profundus</name>
    <dbReference type="NCBI Taxonomy" id="1173085"/>
    <lineage>
        <taxon>Bacteria</taxon>
        <taxon>Bacillati</taxon>
        <taxon>Bacillota</taxon>
        <taxon>Bacilli</taxon>
        <taxon>Bacillales</taxon>
        <taxon>Paenibacillaceae</taxon>
        <taxon>Paenibacillus</taxon>
    </lineage>
</organism>
<accession>A0ABS8YA26</accession>
<evidence type="ECO:0000259" key="2">
    <source>
        <dbReference type="Pfam" id="PF03572"/>
    </source>
</evidence>
<feature type="domain" description="Tail specific protease" evidence="2">
    <location>
        <begin position="258"/>
        <end position="392"/>
    </location>
</feature>
<keyword evidence="4" id="KW-1185">Reference proteome</keyword>
<sequence>MRYVKYTFYALALMVISLLIYVLYIIEEEQPYPVPPVAEQVKIDTKQLQQIDRQKQQVKEDLAFVMSKIKNVHPATLDGVPESVQRTYDHLIAQVNQTNRLLTNYDTYLYALRLLAELKDGHSIAGYPLVNNKKTLPIRVQWLGDELYVVDSADDRIQVKDRLVRIGGQSISQLLEDAKKLVPAESLYYVKAVVERRNMFVNELYLSTFGVVEQGAVEIDAERDGQIYSASLKLDYYSLHIAKTTLECWGYQIEAKDKLGILTINGCAADESYMQMLQSFFTEVKQKGIEHVVIDLRNNRGGNSRAGDMLLEYLPVAEYTGFGATVRHSVEVAAPGESRPPFGVTAFPSQELQNKRKQGLLFQGKLHVLTSKPTMSSAMWIATIIQDNQLGTRYRGADRRQAESLWRCDFIYDAAFEGEIPTVLQNI</sequence>
<reference evidence="3 4" key="1">
    <citation type="submission" date="2021-11" db="EMBL/GenBank/DDBJ databases">
        <title>Draft genome sequence of Paenibacillus profundus YoMME, a new Gram-positive bacteria with exoelectrogenic properties.</title>
        <authorList>
            <person name="Hubenova Y."/>
            <person name="Hubenova E."/>
            <person name="Manasiev Y."/>
            <person name="Peykov S."/>
            <person name="Mitov M."/>
        </authorList>
    </citation>
    <scope>NUCLEOTIDE SEQUENCE [LARGE SCALE GENOMIC DNA]</scope>
    <source>
        <strain evidence="3 4">YoMME</strain>
    </source>
</reference>
<feature type="transmembrane region" description="Helical" evidence="1">
    <location>
        <begin position="7"/>
        <end position="26"/>
    </location>
</feature>